<dbReference type="EMBL" id="CAFBMW010000007">
    <property type="protein sequence ID" value="CAB4930598.1"/>
    <property type="molecule type" value="Genomic_DNA"/>
</dbReference>
<organism evidence="1">
    <name type="scientific">freshwater metagenome</name>
    <dbReference type="NCBI Taxonomy" id="449393"/>
    <lineage>
        <taxon>unclassified sequences</taxon>
        <taxon>metagenomes</taxon>
        <taxon>ecological metagenomes</taxon>
    </lineage>
</organism>
<reference evidence="1" key="1">
    <citation type="submission" date="2020-05" db="EMBL/GenBank/DDBJ databases">
        <authorList>
            <person name="Chiriac C."/>
            <person name="Salcher M."/>
            <person name="Ghai R."/>
            <person name="Kavagutti S V."/>
        </authorList>
    </citation>
    <scope>NUCLEOTIDE SEQUENCE</scope>
</reference>
<gene>
    <name evidence="1" type="ORF">UFOPK3662_01196</name>
</gene>
<accession>A0A6J7IHD8</accession>
<evidence type="ECO:0000313" key="1">
    <source>
        <dbReference type="EMBL" id="CAB4930598.1"/>
    </source>
</evidence>
<protein>
    <submittedName>
        <fullName evidence="1">Unannotated protein</fullName>
    </submittedName>
</protein>
<proteinExistence type="predicted"/>
<name>A0A6J7IHD8_9ZZZZ</name>
<sequence>MTGLLATIAVLLLVAVVLRVALAVLVGELDEWRTYRALARLARRLRRRRTPVAGEPAARRPIEEVGADLRRLNASFHRDDMRFAKYEGCRQAYDGVLAEAADMAGLSHLMGVLPPGRELDHERQRVEMLLQHHGLLPPPYAA</sequence>
<dbReference type="AlphaFoldDB" id="A0A6J7IHD8"/>